<dbReference type="PANTHER" id="PTHR43849:SF2">
    <property type="entry name" value="BLL3936 PROTEIN"/>
    <property type="match status" value="1"/>
</dbReference>
<evidence type="ECO:0000259" key="3">
    <source>
        <dbReference type="Pfam" id="PF06808"/>
    </source>
</evidence>
<feature type="transmembrane region" description="Helical" evidence="2">
    <location>
        <begin position="374"/>
        <end position="392"/>
    </location>
</feature>
<feature type="transmembrane region" description="Helical" evidence="2">
    <location>
        <begin position="352"/>
        <end position="369"/>
    </location>
</feature>
<feature type="transmembrane region" description="Helical" evidence="2">
    <location>
        <begin position="181"/>
        <end position="203"/>
    </location>
</feature>
<comment type="subcellular location">
    <subcellularLocation>
        <location evidence="1">Cell inner membrane</location>
        <topology evidence="1">Multi-pass membrane protein</topology>
    </subcellularLocation>
</comment>
<keyword evidence="2" id="KW-0472">Membrane</keyword>
<dbReference type="RefSeq" id="WP_243478540.1">
    <property type="nucleotide sequence ID" value="NZ_CP063982.1"/>
</dbReference>
<feature type="transmembrane region" description="Helical" evidence="2">
    <location>
        <begin position="472"/>
        <end position="490"/>
    </location>
</feature>
<feature type="transmembrane region" description="Helical" evidence="2">
    <location>
        <begin position="135"/>
        <end position="152"/>
    </location>
</feature>
<feature type="transmembrane region" description="Helical" evidence="2">
    <location>
        <begin position="560"/>
        <end position="578"/>
    </location>
</feature>
<sequence>MSAISFIKYIGPGQSRTLGPVARTISRVISLSAAVLFMAIAAGVYVEPFIALYLFLGTVLGLAFLHQTGNVYRPRSTSIFSGLLVTLSLAGCGYMIYSFERLSQRLPVLDPLTTMDIGVSILLILLVLEATRRCIGMTLVILVTLFLAYGFLGDKIDGPFAHRGMSLPEMVDHLVFTPNGLFGPALEVAAFLVFVFVMFGALFDKFGGGDFFYKFANALVGRKVGGTAKVAVVSSALYGSVSGSPTADVVTTGSFTIPLMVKTGYTKTRASAIEAAASTGGSILPPVMGSAAFLMSDFTGIAYSSIVIAAVLPAFFYYFCVYFSIHNHAAKHNLMPGHDVSISSVGNVLRHYWPYLIPLITIAWAVLALNRPSFAGALACLAIVPVMLWKSRPILSLPKQLGEGLSEGVERIVTVGVACAVAGLVIGTLSMTDLTGKISSAMFALASGSYFLTVITAVVVIVVLGMGMPVPAVYALSAVLAAPALVSLGSDVLSAHLFIVYFAAISAITPPVAVAAFAAASISGANPMTIAVKACRIGIVAFIIPLLFLDTPALLLNDGVLQILKSFLITLVACYALAGVNERYMMGTLQRVPRIALLIGIVLALAGSGWVSVAGCLLMLAIIVRQKLTYSISTSQDQLSRKGT</sequence>
<reference evidence="4 5" key="1">
    <citation type="submission" date="2020-11" db="EMBL/GenBank/DDBJ databases">
        <title>Algicoccus daihaiensis sp.nov., isolated from Daihai Lake in Inner Mongolia.</title>
        <authorList>
            <person name="Kai J."/>
        </authorList>
    </citation>
    <scope>NUCLEOTIDE SEQUENCE [LARGE SCALE GENOMIC DNA]</scope>
    <source>
        <strain evidence="5">f23</strain>
    </source>
</reference>
<feature type="transmembrane region" description="Helical" evidence="2">
    <location>
        <begin position="301"/>
        <end position="325"/>
    </location>
</feature>
<evidence type="ECO:0000256" key="2">
    <source>
        <dbReference type="SAM" id="Phobius"/>
    </source>
</evidence>
<dbReference type="Pfam" id="PF06808">
    <property type="entry name" value="DctM"/>
    <property type="match status" value="1"/>
</dbReference>
<dbReference type="PANTHER" id="PTHR43849">
    <property type="entry name" value="BLL3936 PROTEIN"/>
    <property type="match status" value="1"/>
</dbReference>
<gene>
    <name evidence="4" type="ORF">DHf2319_11980</name>
</gene>
<feature type="transmembrane region" description="Helical" evidence="2">
    <location>
        <begin position="21"/>
        <end position="42"/>
    </location>
</feature>
<feature type="transmembrane region" description="Helical" evidence="2">
    <location>
        <begin position="77"/>
        <end position="97"/>
    </location>
</feature>
<feature type="transmembrane region" description="Helical" evidence="2">
    <location>
        <begin position="48"/>
        <end position="65"/>
    </location>
</feature>
<evidence type="ECO:0000313" key="5">
    <source>
        <dbReference type="Proteomes" id="UP000831607"/>
    </source>
</evidence>
<keyword evidence="2" id="KW-1133">Transmembrane helix</keyword>
<feature type="transmembrane region" description="Helical" evidence="2">
    <location>
        <begin position="598"/>
        <end position="624"/>
    </location>
</feature>
<feature type="transmembrane region" description="Helical" evidence="2">
    <location>
        <begin position="528"/>
        <end position="548"/>
    </location>
</feature>
<name>A0ABY4AIM7_9BURK</name>
<feature type="transmembrane region" description="Helical" evidence="2">
    <location>
        <begin position="443"/>
        <end position="466"/>
    </location>
</feature>
<keyword evidence="1" id="KW-1003">Cell membrane</keyword>
<dbReference type="Proteomes" id="UP000831607">
    <property type="component" value="Chromosome"/>
</dbReference>
<protein>
    <submittedName>
        <fullName evidence="4">TRAP transporter fused permease subunit</fullName>
    </submittedName>
</protein>
<keyword evidence="2" id="KW-0812">Transmembrane</keyword>
<evidence type="ECO:0000313" key="4">
    <source>
        <dbReference type="EMBL" id="UOD50144.1"/>
    </source>
</evidence>
<accession>A0ABY4AIM7</accession>
<organism evidence="4 5">
    <name type="scientific">Orrella daihaiensis</name>
    <dbReference type="NCBI Taxonomy" id="2782176"/>
    <lineage>
        <taxon>Bacteria</taxon>
        <taxon>Pseudomonadati</taxon>
        <taxon>Pseudomonadota</taxon>
        <taxon>Betaproteobacteria</taxon>
        <taxon>Burkholderiales</taxon>
        <taxon>Alcaligenaceae</taxon>
        <taxon>Orrella</taxon>
    </lineage>
</organism>
<dbReference type="EMBL" id="CP063982">
    <property type="protein sequence ID" value="UOD50144.1"/>
    <property type="molecule type" value="Genomic_DNA"/>
</dbReference>
<keyword evidence="5" id="KW-1185">Reference proteome</keyword>
<feature type="transmembrane region" description="Helical" evidence="2">
    <location>
        <begin position="412"/>
        <end position="431"/>
    </location>
</feature>
<keyword evidence="1" id="KW-0813">Transport</keyword>
<dbReference type="InterPro" id="IPR011853">
    <property type="entry name" value="TRAP_DctM-Dct_fused"/>
</dbReference>
<keyword evidence="1" id="KW-0997">Cell inner membrane</keyword>
<proteinExistence type="predicted"/>
<dbReference type="InterPro" id="IPR010656">
    <property type="entry name" value="DctM"/>
</dbReference>
<comment type="function">
    <text evidence="1">Part of the tripartite ATP-independent periplasmic (TRAP) transport system.</text>
</comment>
<feature type="transmembrane region" description="Helical" evidence="2">
    <location>
        <begin position="497"/>
        <end position="522"/>
    </location>
</feature>
<feature type="domain" description="TRAP C4-dicarboxylate transport system permease DctM subunit" evidence="3">
    <location>
        <begin position="122"/>
        <end position="557"/>
    </location>
</feature>
<evidence type="ECO:0000256" key="1">
    <source>
        <dbReference type="RuleBase" id="RU369079"/>
    </source>
</evidence>
<dbReference type="NCBIfam" id="TIGR02123">
    <property type="entry name" value="TRAP_fused"/>
    <property type="match status" value="1"/>
</dbReference>
<feature type="transmembrane region" description="Helical" evidence="2">
    <location>
        <begin position="109"/>
        <end position="128"/>
    </location>
</feature>